<protein>
    <recommendedName>
        <fullName evidence="4">Sulfatase N-terminal domain-containing protein</fullName>
    </recommendedName>
</protein>
<dbReference type="InterPro" id="IPR017850">
    <property type="entry name" value="Alkaline_phosphatase_core_sf"/>
</dbReference>
<dbReference type="PANTHER" id="PTHR42693:SF11">
    <property type="entry name" value="ARYLSULFATASE A"/>
    <property type="match status" value="1"/>
</dbReference>
<comment type="caution">
    <text evidence="2">The sequence shown here is derived from an EMBL/GenBank/DDBJ whole genome shotgun (WGS) entry which is preliminary data.</text>
</comment>
<dbReference type="Proteomes" id="UP001500469">
    <property type="component" value="Unassembled WGS sequence"/>
</dbReference>
<dbReference type="InterPro" id="IPR050738">
    <property type="entry name" value="Sulfatase"/>
</dbReference>
<evidence type="ECO:0008006" key="4">
    <source>
        <dbReference type="Google" id="ProtNLM"/>
    </source>
</evidence>
<dbReference type="RefSeq" id="WP_343851808.1">
    <property type="nucleotide sequence ID" value="NZ_BAAAFI010000012.1"/>
</dbReference>
<reference evidence="3" key="1">
    <citation type="journal article" date="2019" name="Int. J. Syst. Evol. Microbiol.">
        <title>The Global Catalogue of Microorganisms (GCM) 10K type strain sequencing project: providing services to taxonomists for standard genome sequencing and annotation.</title>
        <authorList>
            <consortium name="The Broad Institute Genomics Platform"/>
            <consortium name="The Broad Institute Genome Sequencing Center for Infectious Disease"/>
            <person name="Wu L."/>
            <person name="Ma J."/>
        </authorList>
    </citation>
    <scope>NUCLEOTIDE SEQUENCE [LARGE SCALE GENOMIC DNA]</scope>
    <source>
        <strain evidence="3">JCM 16112</strain>
    </source>
</reference>
<comment type="similarity">
    <text evidence="1">Belongs to the sulfatase family.</text>
</comment>
<gene>
    <name evidence="2" type="ORF">GCM10009119_23890</name>
</gene>
<organism evidence="2 3">
    <name type="scientific">Algoriphagus jejuensis</name>
    <dbReference type="NCBI Taxonomy" id="419934"/>
    <lineage>
        <taxon>Bacteria</taxon>
        <taxon>Pseudomonadati</taxon>
        <taxon>Bacteroidota</taxon>
        <taxon>Cytophagia</taxon>
        <taxon>Cytophagales</taxon>
        <taxon>Cyclobacteriaceae</taxon>
        <taxon>Algoriphagus</taxon>
    </lineage>
</organism>
<dbReference type="EMBL" id="BAAAFI010000012">
    <property type="protein sequence ID" value="GAA0879421.1"/>
    <property type="molecule type" value="Genomic_DNA"/>
</dbReference>
<evidence type="ECO:0000313" key="2">
    <source>
        <dbReference type="EMBL" id="GAA0879421.1"/>
    </source>
</evidence>
<accession>A0ABP3YDE7</accession>
<evidence type="ECO:0000256" key="1">
    <source>
        <dbReference type="ARBA" id="ARBA00008779"/>
    </source>
</evidence>
<sequence length="147" mass="16079">MKNPLVSLTIFLLFFATLLVSQVQQSSLDRPNFIIIFTDDQGYGYLGTFGHPTIKTPNIDRRAAERQRRQESLTQSGKKLIPISLMQKLNFAGNMLEVTNDGGERFAVMSQAALYSLGLGQIQQIGKHSTIISTSISTIEKSGGGSA</sequence>
<evidence type="ECO:0000313" key="3">
    <source>
        <dbReference type="Proteomes" id="UP001500469"/>
    </source>
</evidence>
<dbReference type="PANTHER" id="PTHR42693">
    <property type="entry name" value="ARYLSULFATASE FAMILY MEMBER"/>
    <property type="match status" value="1"/>
</dbReference>
<dbReference type="SUPFAM" id="SSF53649">
    <property type="entry name" value="Alkaline phosphatase-like"/>
    <property type="match status" value="1"/>
</dbReference>
<dbReference type="Gene3D" id="3.40.720.10">
    <property type="entry name" value="Alkaline Phosphatase, subunit A"/>
    <property type="match status" value="1"/>
</dbReference>
<name>A0ABP3YDE7_9BACT</name>
<proteinExistence type="inferred from homology"/>
<keyword evidence="3" id="KW-1185">Reference proteome</keyword>
<dbReference type="Pfam" id="PF19420">
    <property type="entry name" value="DDAH_eukar"/>
    <property type="match status" value="1"/>
</dbReference>